<protein>
    <submittedName>
        <fullName evidence="2">GST N-terminal domain-containing protein</fullName>
    </submittedName>
</protein>
<accession>A0AC35TL00</accession>
<proteinExistence type="predicted"/>
<dbReference type="Proteomes" id="UP000095286">
    <property type="component" value="Unplaced"/>
</dbReference>
<reference evidence="2" key="1">
    <citation type="submission" date="2016-11" db="UniProtKB">
        <authorList>
            <consortium name="WormBaseParasite"/>
        </authorList>
    </citation>
    <scope>IDENTIFICATION</scope>
    <source>
        <strain evidence="2">KR3021</strain>
    </source>
</reference>
<dbReference type="WBParaSite" id="RSKR_0000170000.1">
    <property type="protein sequence ID" value="RSKR_0000170000.1"/>
    <property type="gene ID" value="RSKR_0000170000"/>
</dbReference>
<evidence type="ECO:0000313" key="1">
    <source>
        <dbReference type="Proteomes" id="UP000095286"/>
    </source>
</evidence>
<organism evidence="1 2">
    <name type="scientific">Rhabditophanes sp. KR3021</name>
    <dbReference type="NCBI Taxonomy" id="114890"/>
    <lineage>
        <taxon>Eukaryota</taxon>
        <taxon>Metazoa</taxon>
        <taxon>Ecdysozoa</taxon>
        <taxon>Nematoda</taxon>
        <taxon>Chromadorea</taxon>
        <taxon>Rhabditida</taxon>
        <taxon>Tylenchina</taxon>
        <taxon>Panagrolaimomorpha</taxon>
        <taxon>Strongyloidoidea</taxon>
        <taxon>Alloionematidae</taxon>
        <taxon>Rhabditophanes</taxon>
    </lineage>
</organism>
<sequence>MVGKTTLTYFNGMGRAEVARILLNYGGQEFNDVRVSFEEWPKIKEQQPFKQLPVLEVDGVKIGQACAFEQLLASRFKLLGKNDIETALIQQFVLAIDDVQLNAKPMYYEKDEEKKKIMTKAYLADNVAPFLKLISGVIAKSGLLVGSSISYADISLFQFLWAW</sequence>
<evidence type="ECO:0000313" key="2">
    <source>
        <dbReference type="WBParaSite" id="RSKR_0000170000.1"/>
    </source>
</evidence>
<name>A0AC35TL00_9BILA</name>